<gene>
    <name evidence="1" type="primary">g3493</name>
    <name evidence="1" type="ORF">NpPPO83_00003493</name>
</gene>
<evidence type="ECO:0000313" key="1">
    <source>
        <dbReference type="EMBL" id="GME53067.1"/>
    </source>
</evidence>
<dbReference type="Proteomes" id="UP001165186">
    <property type="component" value="Unassembled WGS sequence"/>
</dbReference>
<comment type="caution">
    <text evidence="1">The sequence shown here is derived from an EMBL/GenBank/DDBJ whole genome shotgun (WGS) entry which is preliminary data.</text>
</comment>
<name>A0ACB5SQE0_9PEZI</name>
<keyword evidence="2" id="KW-1185">Reference proteome</keyword>
<sequence length="279" mass="29636">MLVTELSASSPQRGPVLTEDNLRTLSHITAAATPPSKDKDLPSLPLPAYPPTSAGSSTRSSHSAKKPHHHHHRLSLAPHPPTTPHLRKRSSTLLALVTRPTASALASTASTTRPPRLLSRVDTLLTRTHTRRRSTHPSCGPAPLAAIAAHCGGDAGAVAAHARVAAWAAGQADAGLAAWYAEQGRYQAWRRRRREERVAREMAAVAEEAEREAFTRVKLEGWLGGTVGVCLGVGLEEGVEWPGEVWDGEGGRGAGREGEAEFEGLRPGSGGSEVWVGEM</sequence>
<organism evidence="1 2">
    <name type="scientific">Neofusicoccum parvum</name>
    <dbReference type="NCBI Taxonomy" id="310453"/>
    <lineage>
        <taxon>Eukaryota</taxon>
        <taxon>Fungi</taxon>
        <taxon>Dikarya</taxon>
        <taxon>Ascomycota</taxon>
        <taxon>Pezizomycotina</taxon>
        <taxon>Dothideomycetes</taxon>
        <taxon>Dothideomycetes incertae sedis</taxon>
        <taxon>Botryosphaeriales</taxon>
        <taxon>Botryosphaeriaceae</taxon>
        <taxon>Neofusicoccum</taxon>
    </lineage>
</organism>
<reference evidence="1" key="1">
    <citation type="submission" date="2024-09" db="EMBL/GenBank/DDBJ databases">
        <title>Draft Genome Sequences of Neofusicoccum parvum.</title>
        <authorList>
            <person name="Ashida A."/>
            <person name="Camagna M."/>
            <person name="Tanaka A."/>
            <person name="Takemoto D."/>
        </authorList>
    </citation>
    <scope>NUCLEOTIDE SEQUENCE</scope>
    <source>
        <strain evidence="1">PPO83</strain>
    </source>
</reference>
<dbReference type="EMBL" id="BSXG01000196">
    <property type="protein sequence ID" value="GME53067.1"/>
    <property type="molecule type" value="Genomic_DNA"/>
</dbReference>
<protein>
    <submittedName>
        <fullName evidence="1">Uncharacterized protein</fullName>
    </submittedName>
</protein>
<accession>A0ACB5SQE0</accession>
<evidence type="ECO:0000313" key="2">
    <source>
        <dbReference type="Proteomes" id="UP001165186"/>
    </source>
</evidence>
<proteinExistence type="predicted"/>